<name>A0A839Q9I3_MYCIR</name>
<dbReference type="InterPro" id="IPR003593">
    <property type="entry name" value="AAA+_ATPase"/>
</dbReference>
<evidence type="ECO:0000313" key="5">
    <source>
        <dbReference type="Proteomes" id="UP000550501"/>
    </source>
</evidence>
<dbReference type="AlphaFoldDB" id="A0A839Q9I3"/>
<dbReference type="GO" id="GO:0004016">
    <property type="term" value="F:adenylate cyclase activity"/>
    <property type="evidence" value="ECO:0007669"/>
    <property type="project" value="TreeGrafter"/>
</dbReference>
<dbReference type="RefSeq" id="WP_311736190.1">
    <property type="nucleotide sequence ID" value="NZ_JACHVU010000008.1"/>
</dbReference>
<dbReference type="InterPro" id="IPR000792">
    <property type="entry name" value="Tscrpt_reg_LuxR_C"/>
</dbReference>
<dbReference type="Pfam" id="PF00196">
    <property type="entry name" value="GerE"/>
    <property type="match status" value="1"/>
</dbReference>
<sequence length="908" mass="96537">MELIGRTAELSALRAVLTAVREGRSGALVLCGEAGIGKTALLDELARQAPDCRVVRIAGVESEMDFAHAGLHQLCTALPEGMADIPAPQSDALLTALGRRAGATPDPFLVGLAVLGLMSETAHRDPLLLLIDDYQWLDRASRRAMAFAARRLGRESAGVVFASRTVGEDLRGLPELAVGALRENDAHMLLTRSVDGPLDARVRDRIVAEARGNPLALLELPRALGRGGLEGGFGTPGAPATHSLEGSIRTQLTALPPATRRLLALAAADPVGDPTLLWRAADLLGLGAVEVVPAVEAGLAEIGSRVAFRHPLIRSTAYRSVPLSDRQSIHGALAAVTSVDHDPDRRAWHLGHAALGPDESVADELERSADRVRARGGMTAAGAFLQRAAELTVDPSRRCDRALAAAAIRAQAGTLDAARDLLRVADACAHTELQRARADLVRAQLAFLSSHGNTAGPLLLAAARRLETVDPALARETYLDAMSAALFAGRLAVDATLLEVSKAAVAVPRGPAPASPSDLLLDGLARQHCDGFTAGLPVLRDALQQWGRGMPFEHELRWMLLACFASTRVWDIDRHASLSVRYLQLVRDAGAVSHLPLALSSRFLPLLYAGNFVEAAQVCEEMREAIDAMGQNVSPYSAVVLAAWRGRADELAQIADAAGEDAVRRGEGHGITVIAWARAVLANAVGDYADAHTAALDASSYPGDGGASWWALPELVEAASRLGDEATAAAAHNRLAEVTTPSGTDWALGHQARCRALVTAGDAAEPHYRDAIARSTRAGLRPDAARSRLLYGEWLRRRRRRVDARTELRAALASFESIGMEAFAERARRELRATGETARRRIDTPAGTLTAREAQIARLAAEGLSNPEIGARLFISARTVQFHLGKVFAKLGIRSRSQLESIHLGAAT</sequence>
<dbReference type="GO" id="GO:0003677">
    <property type="term" value="F:DNA binding"/>
    <property type="evidence" value="ECO:0007669"/>
    <property type="project" value="UniProtKB-KW"/>
</dbReference>
<evidence type="ECO:0000259" key="3">
    <source>
        <dbReference type="PROSITE" id="PS50043"/>
    </source>
</evidence>
<dbReference type="GO" id="GO:0005524">
    <property type="term" value="F:ATP binding"/>
    <property type="evidence" value="ECO:0007669"/>
    <property type="project" value="UniProtKB-KW"/>
</dbReference>
<keyword evidence="4" id="KW-0238">DNA-binding</keyword>
<dbReference type="Gene3D" id="3.40.50.300">
    <property type="entry name" value="P-loop containing nucleotide triphosphate hydrolases"/>
    <property type="match status" value="1"/>
</dbReference>
<dbReference type="PANTHER" id="PTHR16305">
    <property type="entry name" value="TESTICULAR SOLUBLE ADENYLYL CYCLASE"/>
    <property type="match status" value="1"/>
</dbReference>
<dbReference type="InterPro" id="IPR036388">
    <property type="entry name" value="WH-like_DNA-bd_sf"/>
</dbReference>
<dbReference type="Pfam" id="PF13191">
    <property type="entry name" value="AAA_16"/>
    <property type="match status" value="1"/>
</dbReference>
<feature type="domain" description="HTH luxR-type" evidence="3">
    <location>
        <begin position="842"/>
        <end position="908"/>
    </location>
</feature>
<dbReference type="CDD" id="cd06170">
    <property type="entry name" value="LuxR_C_like"/>
    <property type="match status" value="1"/>
</dbReference>
<dbReference type="GO" id="GO:0005737">
    <property type="term" value="C:cytoplasm"/>
    <property type="evidence" value="ECO:0007669"/>
    <property type="project" value="TreeGrafter"/>
</dbReference>
<evidence type="ECO:0000256" key="1">
    <source>
        <dbReference type="ARBA" id="ARBA00022741"/>
    </source>
</evidence>
<reference evidence="4 5" key="1">
    <citation type="submission" date="2020-08" db="EMBL/GenBank/DDBJ databases">
        <title>The Agave Microbiome: Exploring the role of microbial communities in plant adaptations to desert environments.</title>
        <authorList>
            <person name="Partida-Martinez L.P."/>
        </authorList>
    </citation>
    <scope>NUCLEOTIDE SEQUENCE [LARGE SCALE GENOMIC DNA]</scope>
    <source>
        <strain evidence="4 5">AT2.18</strain>
    </source>
</reference>
<keyword evidence="1" id="KW-0547">Nucleotide-binding</keyword>
<dbReference type="PROSITE" id="PS50043">
    <property type="entry name" value="HTH_LUXR_2"/>
    <property type="match status" value="1"/>
</dbReference>
<dbReference type="Proteomes" id="UP000550501">
    <property type="component" value="Unassembled WGS sequence"/>
</dbReference>
<dbReference type="InterPro" id="IPR027417">
    <property type="entry name" value="P-loop_NTPase"/>
</dbReference>
<dbReference type="InterPro" id="IPR016032">
    <property type="entry name" value="Sig_transdc_resp-reg_C-effctor"/>
</dbReference>
<dbReference type="PRINTS" id="PR00038">
    <property type="entry name" value="HTHLUXR"/>
</dbReference>
<proteinExistence type="predicted"/>
<keyword evidence="5" id="KW-1185">Reference proteome</keyword>
<dbReference type="EMBL" id="JACHVU010000008">
    <property type="protein sequence ID" value="MBB2992193.1"/>
    <property type="molecule type" value="Genomic_DNA"/>
</dbReference>
<protein>
    <submittedName>
        <fullName evidence="4">DNA-binding CsgD family transcriptional regulator</fullName>
    </submittedName>
</protein>
<evidence type="ECO:0000256" key="2">
    <source>
        <dbReference type="ARBA" id="ARBA00022840"/>
    </source>
</evidence>
<keyword evidence="2" id="KW-0067">ATP-binding</keyword>
<dbReference type="PANTHER" id="PTHR16305:SF35">
    <property type="entry name" value="TRANSCRIPTIONAL ACTIVATOR DOMAIN"/>
    <property type="match status" value="1"/>
</dbReference>
<comment type="caution">
    <text evidence="4">The sequence shown here is derived from an EMBL/GenBank/DDBJ whole genome shotgun (WGS) entry which is preliminary data.</text>
</comment>
<dbReference type="SUPFAM" id="SSF52540">
    <property type="entry name" value="P-loop containing nucleoside triphosphate hydrolases"/>
    <property type="match status" value="1"/>
</dbReference>
<dbReference type="SUPFAM" id="SSF46894">
    <property type="entry name" value="C-terminal effector domain of the bipartite response regulators"/>
    <property type="match status" value="1"/>
</dbReference>
<organism evidence="4 5">
    <name type="scientific">Mycolicibacterium iranicum</name>
    <name type="common">Mycobacterium iranicum</name>
    <dbReference type="NCBI Taxonomy" id="912594"/>
    <lineage>
        <taxon>Bacteria</taxon>
        <taxon>Bacillati</taxon>
        <taxon>Actinomycetota</taxon>
        <taxon>Actinomycetes</taxon>
        <taxon>Mycobacteriales</taxon>
        <taxon>Mycobacteriaceae</taxon>
        <taxon>Mycolicibacterium</taxon>
    </lineage>
</organism>
<gene>
    <name evidence="4" type="ORF">FHR72_003689</name>
</gene>
<dbReference type="SMART" id="SM00382">
    <property type="entry name" value="AAA"/>
    <property type="match status" value="1"/>
</dbReference>
<dbReference type="SMART" id="SM00421">
    <property type="entry name" value="HTH_LUXR"/>
    <property type="match status" value="1"/>
</dbReference>
<evidence type="ECO:0000313" key="4">
    <source>
        <dbReference type="EMBL" id="MBB2992193.1"/>
    </source>
</evidence>
<dbReference type="InterPro" id="IPR041664">
    <property type="entry name" value="AAA_16"/>
</dbReference>
<dbReference type="Gene3D" id="1.10.10.10">
    <property type="entry name" value="Winged helix-like DNA-binding domain superfamily/Winged helix DNA-binding domain"/>
    <property type="match status" value="1"/>
</dbReference>
<dbReference type="GO" id="GO:0006355">
    <property type="term" value="P:regulation of DNA-templated transcription"/>
    <property type="evidence" value="ECO:0007669"/>
    <property type="project" value="InterPro"/>
</dbReference>
<accession>A0A839Q9I3</accession>